<evidence type="ECO:0000313" key="1">
    <source>
        <dbReference type="EMBL" id="BAU53541.1"/>
    </source>
</evidence>
<reference evidence="1 2" key="1">
    <citation type="submission" date="2015-12" db="EMBL/GenBank/DDBJ databases">
        <title>Genome sequence of Mucilaginibacter gotjawali.</title>
        <authorList>
            <person name="Lee J.S."/>
            <person name="Lee K.C."/>
            <person name="Kim K.K."/>
            <person name="Lee B.W."/>
        </authorList>
    </citation>
    <scope>NUCLEOTIDE SEQUENCE [LARGE SCALE GENOMIC DNA]</scope>
    <source>
        <strain evidence="1 2">SA3-7</strain>
    </source>
</reference>
<dbReference type="EMBL" id="AP017313">
    <property type="protein sequence ID" value="BAU53541.1"/>
    <property type="molecule type" value="Genomic_DNA"/>
</dbReference>
<gene>
    <name evidence="1" type="ORF">MgSA37_01710</name>
</gene>
<organism evidence="1 2">
    <name type="scientific">Mucilaginibacter gotjawali</name>
    <dbReference type="NCBI Taxonomy" id="1550579"/>
    <lineage>
        <taxon>Bacteria</taxon>
        <taxon>Pseudomonadati</taxon>
        <taxon>Bacteroidota</taxon>
        <taxon>Sphingobacteriia</taxon>
        <taxon>Sphingobacteriales</taxon>
        <taxon>Sphingobacteriaceae</taxon>
        <taxon>Mucilaginibacter</taxon>
    </lineage>
</organism>
<dbReference type="KEGG" id="mgot:MgSA37_01710"/>
<keyword evidence="2" id="KW-1185">Reference proteome</keyword>
<name>A0A0X8X0G6_9SPHI</name>
<dbReference type="AlphaFoldDB" id="A0A0X8X0G6"/>
<dbReference type="RefSeq" id="WP_096351140.1">
    <property type="nucleotide sequence ID" value="NZ_AP017313.1"/>
</dbReference>
<dbReference type="Proteomes" id="UP000218263">
    <property type="component" value="Chromosome"/>
</dbReference>
<evidence type="ECO:0000313" key="2">
    <source>
        <dbReference type="Proteomes" id="UP000218263"/>
    </source>
</evidence>
<proteinExistence type="predicted"/>
<dbReference type="OrthoDB" id="783386at2"/>
<sequence>MPNAIYNYVYYEPLAVGGPVTRQNRIPASSSTYVPVPGIIVPPTNDLAPGSQFHPDMPPASHTQGTTTYTFGFINVSGCGAGQTSTNLANLPGSDPDNPLLVGSQTINILAVYLASGISGPGGGGPGIYLDAFDETTGEFLDNFFVTGIAPDNGLTHNVNVYGSLGVVPATETVTAAANPMPTPAVINSNANFDKWDILEGAGSNPQVSGQNLIVTGNTPSNLVAFAFYQQPESVYITGGYESPDIILFTPFSTTSIGTVVPVIGGDTKVLPGVSYGFAARIHNDSEFEVSTKVTFWTIPEGVATIGQYLDTQVATVPAGGSTIVYSSVPFVNAGGIDSHTCAAVSLFTPGTACSFNANSLSSATDIPRPDINVAHSCSAWRNTDTLFVSPGAPWHIILGLGRVHHFDPVAEISIAVNVRHVAADFAKNDKVLEVVRANRAIYCKTPPYLIPSLHEELPVTELKHEIIPVSKGRIEQHKEYGRHIVQFENPAETEFKISGTVPGNAKPGEIYLVQVNAHYPRNGKQPSRIVSFLEALVVKGK</sequence>
<protein>
    <submittedName>
        <fullName evidence="1">Uncharacterized protein</fullName>
    </submittedName>
</protein>
<accession>A0A0X8X0G6</accession>